<evidence type="ECO:0000313" key="10">
    <source>
        <dbReference type="EMBL" id="QMV72477.1"/>
    </source>
</evidence>
<keyword evidence="8 9" id="KW-0456">Lyase</keyword>
<dbReference type="InterPro" id="IPR004628">
    <property type="entry name" value="Man_deHydtase"/>
</dbReference>
<organism evidence="10 11">
    <name type="scientific">Comamonas piscis</name>
    <dbReference type="NCBI Taxonomy" id="1562974"/>
    <lineage>
        <taxon>Bacteria</taxon>
        <taxon>Pseudomonadati</taxon>
        <taxon>Pseudomonadota</taxon>
        <taxon>Betaproteobacteria</taxon>
        <taxon>Burkholderiales</taxon>
        <taxon>Comamonadaceae</taxon>
        <taxon>Comamonas</taxon>
    </lineage>
</organism>
<evidence type="ECO:0000313" key="11">
    <source>
        <dbReference type="Proteomes" id="UP000515240"/>
    </source>
</evidence>
<keyword evidence="11" id="KW-1185">Reference proteome</keyword>
<dbReference type="GO" id="GO:0008198">
    <property type="term" value="F:ferrous iron binding"/>
    <property type="evidence" value="ECO:0007669"/>
    <property type="project" value="TreeGrafter"/>
</dbReference>
<evidence type="ECO:0000256" key="7">
    <source>
        <dbReference type="ARBA" id="ARBA00023211"/>
    </source>
</evidence>
<dbReference type="HAMAP" id="MF_00106">
    <property type="entry name" value="UxuA"/>
    <property type="match status" value="1"/>
</dbReference>
<evidence type="ECO:0000256" key="9">
    <source>
        <dbReference type="HAMAP-Rule" id="MF_00106"/>
    </source>
</evidence>
<dbReference type="Pfam" id="PF03786">
    <property type="entry name" value="UxuA"/>
    <property type="match status" value="1"/>
</dbReference>
<keyword evidence="7 9" id="KW-0464">Manganese</keyword>
<dbReference type="GO" id="GO:0030145">
    <property type="term" value="F:manganese ion binding"/>
    <property type="evidence" value="ECO:0007669"/>
    <property type="project" value="TreeGrafter"/>
</dbReference>
<dbReference type="KEGG" id="cpis:HS961_06295"/>
<dbReference type="PANTHER" id="PTHR30387:SF2">
    <property type="entry name" value="MANNONATE DEHYDRATASE"/>
    <property type="match status" value="1"/>
</dbReference>
<dbReference type="EC" id="4.2.1.8" evidence="5 9"/>
<dbReference type="UniPathway" id="UPA00246"/>
<comment type="function">
    <text evidence="2 9">Catalyzes the dehydration of D-mannonate.</text>
</comment>
<evidence type="ECO:0000256" key="6">
    <source>
        <dbReference type="ARBA" id="ARBA00023004"/>
    </source>
</evidence>
<gene>
    <name evidence="9 10" type="primary">uxuA</name>
    <name evidence="10" type="ORF">HS961_06295</name>
</gene>
<proteinExistence type="inferred from homology"/>
<evidence type="ECO:0000256" key="1">
    <source>
        <dbReference type="ARBA" id="ARBA00001794"/>
    </source>
</evidence>
<comment type="catalytic activity">
    <reaction evidence="1 9">
        <text>D-mannonate = 2-dehydro-3-deoxy-D-gluconate + H2O</text>
        <dbReference type="Rhea" id="RHEA:20097"/>
        <dbReference type="ChEBI" id="CHEBI:15377"/>
        <dbReference type="ChEBI" id="CHEBI:17767"/>
        <dbReference type="ChEBI" id="CHEBI:57990"/>
        <dbReference type="EC" id="4.2.1.8"/>
    </reaction>
</comment>
<accession>A0A7G5EEQ2</accession>
<name>A0A7G5EEQ2_9BURK</name>
<dbReference type="EMBL" id="CP058554">
    <property type="protein sequence ID" value="QMV72477.1"/>
    <property type="molecule type" value="Genomic_DNA"/>
</dbReference>
<dbReference type="InterPro" id="IPR036237">
    <property type="entry name" value="Xyl_isomerase-like_sf"/>
</dbReference>
<dbReference type="NCBIfam" id="NF003027">
    <property type="entry name" value="PRK03906.1"/>
    <property type="match status" value="2"/>
</dbReference>
<comment type="pathway">
    <text evidence="3 9">Carbohydrate metabolism; pentose and glucuronate interconversion.</text>
</comment>
<dbReference type="AlphaFoldDB" id="A0A7G5EEQ2"/>
<sequence length="358" mass="39342">MKMSFRWFGSSDPVSLAYIRQIPGVTHIVSAIYDEPVGAVWPLAKVEALKQQIEDAGLAFELVESVPVHEDIKLGRDSRDQLIANYQQTLRHLATAGVQVVCYNFMPVFDWTRTELAKQLPDGSTCLAFDSRMADSIDAEKGISLPGWDSSYRSDELQGLLQAYRQVDAEQLWQNLAYFLQAVIPVAEECGIKMAIHPDDPPRPIFGLPRIVKNRDDLARIVDLIDSPANGLTLCSGSLGAGPQNNVEALVREFGGRGRIHFAHIRNVKVSPDGDFEETAHLSTCGSLDIAAIVKAYHDVGFEGYVRPDHGRMIWGETGKPGYGLYDRALGAVYINGLWEAVDKFSAAQQDSAAPAAL</sequence>
<reference evidence="10 11" key="1">
    <citation type="journal article" date="2020" name="G3 (Bethesda)">
        <title>CeMbio - The Caenorhabditis elegans Microbiome Resource.</title>
        <authorList>
            <person name="Dirksen P."/>
            <person name="Assie A."/>
            <person name="Zimmermann J."/>
            <person name="Zhang F."/>
            <person name="Tietje A.M."/>
            <person name="Marsh S.A."/>
            <person name="Felix M.A."/>
            <person name="Shapira M."/>
            <person name="Kaleta C."/>
            <person name="Schulenburg H."/>
            <person name="Samuel B."/>
        </authorList>
    </citation>
    <scope>NUCLEOTIDE SEQUENCE [LARGE SCALE GENOMIC DNA]</scope>
    <source>
        <strain evidence="10 11">BIGb0172</strain>
    </source>
</reference>
<dbReference type="PIRSF" id="PIRSF016049">
    <property type="entry name" value="Man_dehyd"/>
    <property type="match status" value="1"/>
</dbReference>
<protein>
    <recommendedName>
        <fullName evidence="5 9">Mannonate dehydratase</fullName>
        <ecNumber evidence="5 9">4.2.1.8</ecNumber>
    </recommendedName>
    <alternativeName>
        <fullName evidence="9">D-mannonate hydro-lyase</fullName>
    </alternativeName>
</protein>
<dbReference type="Proteomes" id="UP000515240">
    <property type="component" value="Chromosome"/>
</dbReference>
<evidence type="ECO:0000256" key="2">
    <source>
        <dbReference type="ARBA" id="ARBA00002713"/>
    </source>
</evidence>
<evidence type="ECO:0000256" key="4">
    <source>
        <dbReference type="ARBA" id="ARBA00007389"/>
    </source>
</evidence>
<dbReference type="Gene3D" id="3.20.20.150">
    <property type="entry name" value="Divalent-metal-dependent TIM barrel enzymes"/>
    <property type="match status" value="1"/>
</dbReference>
<dbReference type="GO" id="GO:0008927">
    <property type="term" value="F:mannonate dehydratase activity"/>
    <property type="evidence" value="ECO:0007669"/>
    <property type="project" value="UniProtKB-UniRule"/>
</dbReference>
<dbReference type="NCBIfam" id="TIGR00695">
    <property type="entry name" value="uxuA"/>
    <property type="match status" value="1"/>
</dbReference>
<dbReference type="GO" id="GO:0042840">
    <property type="term" value="P:D-glucuronate catabolic process"/>
    <property type="evidence" value="ECO:0007669"/>
    <property type="project" value="TreeGrafter"/>
</dbReference>
<evidence type="ECO:0000256" key="8">
    <source>
        <dbReference type="ARBA" id="ARBA00023239"/>
    </source>
</evidence>
<comment type="cofactor">
    <cofactor evidence="9">
        <name>Fe(2+)</name>
        <dbReference type="ChEBI" id="CHEBI:29033"/>
    </cofactor>
    <cofactor evidence="9">
        <name>Mn(2+)</name>
        <dbReference type="ChEBI" id="CHEBI:29035"/>
    </cofactor>
</comment>
<keyword evidence="6 9" id="KW-0408">Iron</keyword>
<comment type="similarity">
    <text evidence="4 9">Belongs to the mannonate dehydratase family.</text>
</comment>
<dbReference type="RefSeq" id="WP_182326896.1">
    <property type="nucleotide sequence ID" value="NZ_CP058554.1"/>
</dbReference>
<dbReference type="SUPFAM" id="SSF51658">
    <property type="entry name" value="Xylose isomerase-like"/>
    <property type="match status" value="1"/>
</dbReference>
<evidence type="ECO:0000256" key="3">
    <source>
        <dbReference type="ARBA" id="ARBA00004892"/>
    </source>
</evidence>
<dbReference type="PANTHER" id="PTHR30387">
    <property type="entry name" value="MANNONATE DEHYDRATASE"/>
    <property type="match status" value="1"/>
</dbReference>
<evidence type="ECO:0000256" key="5">
    <source>
        <dbReference type="ARBA" id="ARBA00012927"/>
    </source>
</evidence>